<organism evidence="2 3">
    <name type="scientific">Pieris macdunnoughi</name>
    <dbReference type="NCBI Taxonomy" id="345717"/>
    <lineage>
        <taxon>Eukaryota</taxon>
        <taxon>Metazoa</taxon>
        <taxon>Ecdysozoa</taxon>
        <taxon>Arthropoda</taxon>
        <taxon>Hexapoda</taxon>
        <taxon>Insecta</taxon>
        <taxon>Pterygota</taxon>
        <taxon>Neoptera</taxon>
        <taxon>Endopterygota</taxon>
        <taxon>Lepidoptera</taxon>
        <taxon>Glossata</taxon>
        <taxon>Ditrysia</taxon>
        <taxon>Papilionoidea</taxon>
        <taxon>Pieridae</taxon>
        <taxon>Pierinae</taxon>
        <taxon>Pieris</taxon>
    </lineage>
</organism>
<keyword evidence="3" id="KW-1185">Reference proteome</keyword>
<dbReference type="PROSITE" id="PS50878">
    <property type="entry name" value="RT_POL"/>
    <property type="match status" value="1"/>
</dbReference>
<sequence length="528" mass="60907">MAMLETSEEEVEAILINLNSDSATGWDDIPTKLLKSLKAIVVPVMTHITNSCIETGVFPEVFKISVIHPIYKAGNRNCVSNYRPISVLPALSKIVEKILNKRLILYLEKENILSNNQFGFRTGRYTADAVLELTEYVATHIDKQYRCVGVFLDLAKAFDTVSISILLSKMEQVGIRGTSLKIFKDYLKSRKQRVKLANDYSDDAVCCEYGVPQGSVLGPTLFLLYINNLCDLDIKSGRLFTFADDTSIVFHGRTWDEAKLNTETGLNKIAKWLSYNLLTLNTTKTKFILFRNTVRSLPIGNDFGIQLHTCQYNVQNECNCTFLDRTRIVKYLGVLLDERLTWVPHINLLAGRIRRLICIFRKLRHVADHKLIKNVYTALAESILSYCISSWGGARKTHLIEVERAQRTLLKVIKFKPFRYPTVDLYSECDVLTVRQIYIKNIIIYQHKKIIYDDAITNRRTHRVCPTTQAKTSYLQKFQCYTGPMLYNRLNKILNIYPLNIYECKIKLVEWLKTQKYNEIENLFTNVK</sequence>
<evidence type="ECO:0000313" key="3">
    <source>
        <dbReference type="Proteomes" id="UP000663880"/>
    </source>
</evidence>
<dbReference type="Pfam" id="PF00078">
    <property type="entry name" value="RVT_1"/>
    <property type="match status" value="1"/>
</dbReference>
<dbReference type="GO" id="GO:0071897">
    <property type="term" value="P:DNA biosynthetic process"/>
    <property type="evidence" value="ECO:0007669"/>
    <property type="project" value="UniProtKB-ARBA"/>
</dbReference>
<dbReference type="Proteomes" id="UP000663880">
    <property type="component" value="Unassembled WGS sequence"/>
</dbReference>
<dbReference type="OrthoDB" id="445826at2759"/>
<proteinExistence type="predicted"/>
<accession>A0A821RZM8</accession>
<dbReference type="AlphaFoldDB" id="A0A821RZM8"/>
<reference evidence="2" key="1">
    <citation type="submission" date="2021-02" db="EMBL/GenBank/DDBJ databases">
        <authorList>
            <person name="Steward A R."/>
        </authorList>
    </citation>
    <scope>NUCLEOTIDE SEQUENCE</scope>
</reference>
<dbReference type="PANTHER" id="PTHR33332">
    <property type="entry name" value="REVERSE TRANSCRIPTASE DOMAIN-CONTAINING PROTEIN"/>
    <property type="match status" value="1"/>
</dbReference>
<evidence type="ECO:0000259" key="1">
    <source>
        <dbReference type="PROSITE" id="PS50878"/>
    </source>
</evidence>
<name>A0A821RZM8_9NEOP</name>
<dbReference type="InterPro" id="IPR000477">
    <property type="entry name" value="RT_dom"/>
</dbReference>
<protein>
    <recommendedName>
        <fullName evidence="1">Reverse transcriptase domain-containing protein</fullName>
    </recommendedName>
</protein>
<gene>
    <name evidence="2" type="ORF">PMACD_LOCUS7029</name>
</gene>
<evidence type="ECO:0000313" key="2">
    <source>
        <dbReference type="EMBL" id="CAF4850799.1"/>
    </source>
</evidence>
<dbReference type="InterPro" id="IPR043502">
    <property type="entry name" value="DNA/RNA_pol_sf"/>
</dbReference>
<dbReference type="EMBL" id="CAJOBZ010000016">
    <property type="protein sequence ID" value="CAF4850799.1"/>
    <property type="molecule type" value="Genomic_DNA"/>
</dbReference>
<feature type="domain" description="Reverse transcriptase" evidence="1">
    <location>
        <begin position="51"/>
        <end position="336"/>
    </location>
</feature>
<dbReference type="CDD" id="cd01650">
    <property type="entry name" value="RT_nLTR_like"/>
    <property type="match status" value="1"/>
</dbReference>
<comment type="caution">
    <text evidence="2">The sequence shown here is derived from an EMBL/GenBank/DDBJ whole genome shotgun (WGS) entry which is preliminary data.</text>
</comment>
<dbReference type="SUPFAM" id="SSF56672">
    <property type="entry name" value="DNA/RNA polymerases"/>
    <property type="match status" value="1"/>
</dbReference>